<dbReference type="CDD" id="cd18091">
    <property type="entry name" value="SpoU-like_TRM3-like"/>
    <property type="match status" value="1"/>
</dbReference>
<evidence type="ECO:0000259" key="11">
    <source>
        <dbReference type="PROSITE" id="PS50089"/>
    </source>
</evidence>
<feature type="compositionally biased region" description="Basic and acidic residues" evidence="10">
    <location>
        <begin position="442"/>
        <end position="454"/>
    </location>
</feature>
<dbReference type="GO" id="GO:0003723">
    <property type="term" value="F:RNA binding"/>
    <property type="evidence" value="ECO:0007669"/>
    <property type="project" value="InterPro"/>
</dbReference>
<dbReference type="EMBL" id="CAJPEX010000720">
    <property type="protein sequence ID" value="CAG0916967.1"/>
    <property type="molecule type" value="Genomic_DNA"/>
</dbReference>
<evidence type="ECO:0000256" key="10">
    <source>
        <dbReference type="SAM" id="MobiDB-lite"/>
    </source>
</evidence>
<dbReference type="PROSITE" id="PS50089">
    <property type="entry name" value="ZF_RING_2"/>
    <property type="match status" value="1"/>
</dbReference>
<keyword evidence="6 9" id="KW-0863">Zinc-finger</keyword>
<protein>
    <recommendedName>
        <fullName evidence="2">RING-type E3 ubiquitin transferase</fullName>
        <ecNumber evidence="2">2.3.2.27</ecNumber>
    </recommendedName>
</protein>
<dbReference type="EC" id="2.3.2.27" evidence="2"/>
<dbReference type="EMBL" id="OA882757">
    <property type="protein sequence ID" value="CAD7276815.1"/>
    <property type="molecule type" value="Genomic_DNA"/>
</dbReference>
<dbReference type="InterPro" id="IPR013083">
    <property type="entry name" value="Znf_RING/FYVE/PHD"/>
</dbReference>
<sequence>MGSFHSRPGDELEDIDLGTQNAYRYPPKAGNYFGSHFIMGGDKFDTPQPEAFLFGDCMDLNFLGSRPTPFPYPAPHPNEPTKTLKALVNVRKESLHFVKIESKEEPQPTPVDGDSTEAQNEPAPAPKSTKFNIEFVLDCDCRCAVTIYYCCTEEVTSQGLTYTPRDPTKNSQTMKFTKGANQTFSLPDHILDTTEWIEDDMSYSYEDEIMPVVIHCVAEEGDEPRQSQATIAVIEKFSDGTFGLKAFKQKLFVDGLCYLLQEIYGIENKHNSTFDGAATAGKPGIADVCGSDDEDTGAECVICMSDPRDTLILPCRHLCLCNRCAESLRYQANNCPICRVPFRALLQIRAVQKTADAPRSRETGVAQENTNGGNLPAYLTRGLGGFWGYETVSLLEALNGWHRTTVAEVSNQALDATHTSAPETKEREVEVPTSSTAPHPSRRQERSRTKDGNRRPKKSVSSGGADSSHSNCRNKVRTTGSHAGSSKSAKNSGAASAVVDSEEEEDESKWMLTMSEIRAIVEDMRREEYLVVENGVKKKLVDSLKDSSKLESRPPLAVAEAVTDDETEKCPVVVPPKQIQFIDGPADADATNIDENASCLPSGNTASSSPPNSAESIESGKSSSGSGDSSKSLVPKRKKPTLLPPPRSNATQASVEVLEDGKYQIRTPVDAEMQASEVDFILTQKLSPLVNDASTFAHPERIGDETELKMRECVVLKMEDFISKDGVVQCLMEFEDIFEQHSVNEQNASRRIAVLVDVLASIHVGEEVILRLHREVFLPAFGAFLENDFSVDFVDKLGSLAAISYEQVDISTASRCCEDLMRVFLEKRSQSRTYSKSAWQFLERSLRSCKDCVLITTVARAAFADIWTDEISIGLLDFLRLHASYVRSQLFIQDVLDFNGTKRPLGSSVPVNVYRGLLAIFHTFTPESIDEMETYWKIKCLRDIIRDGLVNEGQECRKLSEILLLLLAPPEMDTLKSFIIAMAEPQLHMVQPTLGRVRSYFGSGYALSSAVDSDWYLVLMERFWRHENATVVMEGLKIFIGISDLRMWGSEDDFKFLSSTFIKALNDSRIYHLPDINLEEILGLLCSWFSAHIEVAGFENLFDLVLSQNLGPLPMLLLSCGLASAARKGVELSKKSVTLLWTRLPERTSGFPSKIRELIVTLWINCLLVCSSPVNLDSVANLIMRCLSRHDVDIEWSPSQDAMKLGFPSARRRNRVMQRFLMSRRSSLKDEIIRVVEQDSENMHGDKLLEKLHHLSLILSAFFSTTDAPTQDTSDDAVISSVDEILLRLAVNDIGSLCSLLLEIKQETGVIPSKRNLWSLVEEHVWSSIKDRRLPGLTGLNLLRLIKDEENNLLKEKLSQFPSCDWYSRAVASMCGIKIDVFFAKTDDVSDTELADFLEYCCASVDEVLNIPSICDKFLDAFLRSFDFYNDNVLVHWLCGFKSILDGWNGGNFDSEKLLTLWNFVSAKRGHATFWLLLKATMRVWKSCLDLGESILLIVNVVANIIKENLAACGVIFEVPLGRVFLLDTFLFGPSRRRDERLLDTLLSGNRLTTDEDPVEYTRSLLDFKTIVRNDAKVRLMSLDVLCKLDLSHAKTRKHVREICNDVMERCWRASFYQANGSSSRNFCGTLEHRLQGRMLQLLMLGASSFEGNDEIGENDEAKCWLDWTRNVILGDGVQASIFYFLEWLTAVLLAKFPNFINEFLSAVVTSAKNRGGPVASILRVVVLAVRGKPQILSSAAIRGPFLKKVISLCMSHNFATRVYAQIATKEILRSCGSQTKILSKEEISLLTLATEAADECACPDVGVRRKVGCEEILLKFNPLKYNEKTIFNWFPEACGMPEDEILPNLRQDASFDYLIWKFDPNAEPLRTKSSTPGQSVSCVYDCHEGSLTDDQSEVKCNYDSLRLLLVTIGHGDSLQFSNLQVKHFSSRYCGPTRAMLINAGCSDPLIERRLSAKQSGLIVVATLIDKAPNLGGLCRTCEILGVDEYVIRSMKMIENPSFKSVSVTAEKWMTIREVTELNLRPYLRSMKSSGYTIIALEQSARSVPLQEFSFPEKSLLVLGHEKEGIPGDLLNMVDVNVIIPQSGILRSLNVHVAASIGMWEYVRARNAASRDS</sequence>
<dbReference type="OrthoDB" id="10014838at2759"/>
<dbReference type="PANTHER" id="PTHR12029:SF11">
    <property type="entry name" value="METHYLTRANSFERASE TARBP1-RELATED"/>
    <property type="match status" value="1"/>
</dbReference>
<feature type="region of interest" description="Disordered" evidence="10">
    <location>
        <begin position="413"/>
        <end position="508"/>
    </location>
</feature>
<proteinExistence type="predicted"/>
<dbReference type="InterPro" id="IPR029026">
    <property type="entry name" value="tRNA_m1G_MTases_N"/>
</dbReference>
<keyword evidence="3" id="KW-0489">Methyltransferase</keyword>
<keyword evidence="8" id="KW-0862">Zinc</keyword>
<feature type="compositionally biased region" description="Polar residues" evidence="10">
    <location>
        <begin position="413"/>
        <end position="422"/>
    </location>
</feature>
<feature type="region of interest" description="Disordered" evidence="10">
    <location>
        <begin position="583"/>
        <end position="653"/>
    </location>
</feature>
<name>A0A7R9GDA5_9CRUS</name>
<keyword evidence="13" id="KW-1185">Reference proteome</keyword>
<evidence type="ECO:0000256" key="8">
    <source>
        <dbReference type="ARBA" id="ARBA00022833"/>
    </source>
</evidence>
<evidence type="ECO:0000256" key="1">
    <source>
        <dbReference type="ARBA" id="ARBA00000900"/>
    </source>
</evidence>
<dbReference type="GO" id="GO:0061630">
    <property type="term" value="F:ubiquitin protein ligase activity"/>
    <property type="evidence" value="ECO:0007669"/>
    <property type="project" value="UniProtKB-EC"/>
</dbReference>
<dbReference type="Pfam" id="PF13920">
    <property type="entry name" value="zf-C3HC4_3"/>
    <property type="match status" value="1"/>
</dbReference>
<dbReference type="Gene3D" id="3.40.1280.10">
    <property type="match status" value="1"/>
</dbReference>
<evidence type="ECO:0000256" key="9">
    <source>
        <dbReference type="PROSITE-ProRule" id="PRU00175"/>
    </source>
</evidence>
<dbReference type="InterPro" id="IPR001537">
    <property type="entry name" value="SpoU_MeTrfase"/>
</dbReference>
<evidence type="ECO:0000256" key="6">
    <source>
        <dbReference type="ARBA" id="ARBA00022771"/>
    </source>
</evidence>
<dbReference type="GO" id="GO:0030488">
    <property type="term" value="P:tRNA methylation"/>
    <property type="evidence" value="ECO:0007669"/>
    <property type="project" value="InterPro"/>
</dbReference>
<keyword evidence="5" id="KW-0479">Metal-binding</keyword>
<dbReference type="SUPFAM" id="SSF75217">
    <property type="entry name" value="alpha/beta knot"/>
    <property type="match status" value="1"/>
</dbReference>
<evidence type="ECO:0000256" key="3">
    <source>
        <dbReference type="ARBA" id="ARBA00022603"/>
    </source>
</evidence>
<evidence type="ECO:0000313" key="12">
    <source>
        <dbReference type="EMBL" id="CAD7276815.1"/>
    </source>
</evidence>
<dbReference type="FunFam" id="3.30.40.10:FF:000013">
    <property type="entry name" value="E3 ubiquitin-protein ligase MGRN1 isoform 1"/>
    <property type="match status" value="1"/>
</dbReference>
<dbReference type="InterPro" id="IPR045330">
    <property type="entry name" value="TRM3/TARBP1"/>
</dbReference>
<dbReference type="SUPFAM" id="SSF57850">
    <property type="entry name" value="RING/U-box"/>
    <property type="match status" value="1"/>
</dbReference>
<keyword evidence="7" id="KW-0833">Ubl conjugation pathway</keyword>
<dbReference type="InterPro" id="IPR058981">
    <property type="entry name" value="MGRN1/RNF157-like_N"/>
</dbReference>
<feature type="compositionally biased region" description="Low complexity" evidence="10">
    <location>
        <begin position="459"/>
        <end position="470"/>
    </location>
</feature>
<feature type="compositionally biased region" description="Low complexity" evidence="10">
    <location>
        <begin position="483"/>
        <end position="499"/>
    </location>
</feature>
<gene>
    <name evidence="12" type="ORF">NMOB1V02_LOCUS4565</name>
</gene>
<feature type="compositionally biased region" description="Polar residues" evidence="10">
    <location>
        <begin position="471"/>
        <end position="482"/>
    </location>
</feature>
<feature type="compositionally biased region" description="Polar residues" evidence="10">
    <location>
        <begin position="593"/>
        <end position="612"/>
    </location>
</feature>
<evidence type="ECO:0000256" key="7">
    <source>
        <dbReference type="ARBA" id="ARBA00022786"/>
    </source>
</evidence>
<evidence type="ECO:0000256" key="2">
    <source>
        <dbReference type="ARBA" id="ARBA00012483"/>
    </source>
</evidence>
<dbReference type="Pfam" id="PF26192">
    <property type="entry name" value="RNF157-like_N"/>
    <property type="match status" value="1"/>
</dbReference>
<comment type="catalytic activity">
    <reaction evidence="1">
        <text>S-ubiquitinyl-[E2 ubiquitin-conjugating enzyme]-L-cysteine + [acceptor protein]-L-lysine = [E2 ubiquitin-conjugating enzyme]-L-cysteine + N(6)-ubiquitinyl-[acceptor protein]-L-lysine.</text>
        <dbReference type="EC" id="2.3.2.27"/>
    </reaction>
</comment>
<dbReference type="InterPro" id="IPR029028">
    <property type="entry name" value="Alpha/beta_knot_MTases"/>
</dbReference>
<dbReference type="GO" id="GO:0008270">
    <property type="term" value="F:zinc ion binding"/>
    <property type="evidence" value="ECO:0007669"/>
    <property type="project" value="UniProtKB-KW"/>
</dbReference>
<evidence type="ECO:0000313" key="13">
    <source>
        <dbReference type="Proteomes" id="UP000678499"/>
    </source>
</evidence>
<evidence type="ECO:0000256" key="4">
    <source>
        <dbReference type="ARBA" id="ARBA00022679"/>
    </source>
</evidence>
<dbReference type="InterPro" id="IPR044748">
    <property type="entry name" value="Trm3/TARBP1_C"/>
</dbReference>
<evidence type="ECO:0000256" key="5">
    <source>
        <dbReference type="ARBA" id="ARBA00022723"/>
    </source>
</evidence>
<dbReference type="Pfam" id="PF00588">
    <property type="entry name" value="SpoU_methylase"/>
    <property type="match status" value="1"/>
</dbReference>
<dbReference type="PANTHER" id="PTHR12029">
    <property type="entry name" value="RNA METHYLTRANSFERASE"/>
    <property type="match status" value="1"/>
</dbReference>
<organism evidence="12">
    <name type="scientific">Notodromas monacha</name>
    <dbReference type="NCBI Taxonomy" id="399045"/>
    <lineage>
        <taxon>Eukaryota</taxon>
        <taxon>Metazoa</taxon>
        <taxon>Ecdysozoa</taxon>
        <taxon>Arthropoda</taxon>
        <taxon>Crustacea</taxon>
        <taxon>Oligostraca</taxon>
        <taxon>Ostracoda</taxon>
        <taxon>Podocopa</taxon>
        <taxon>Podocopida</taxon>
        <taxon>Cypridocopina</taxon>
        <taxon>Cypridoidea</taxon>
        <taxon>Cyprididae</taxon>
        <taxon>Notodromas</taxon>
    </lineage>
</organism>
<dbReference type="GO" id="GO:0016423">
    <property type="term" value="F:tRNA (guanine) methyltransferase activity"/>
    <property type="evidence" value="ECO:0007669"/>
    <property type="project" value="InterPro"/>
</dbReference>
<dbReference type="GO" id="GO:0016567">
    <property type="term" value="P:protein ubiquitination"/>
    <property type="evidence" value="ECO:0007669"/>
    <property type="project" value="UniProtKB-ARBA"/>
</dbReference>
<dbReference type="Gene3D" id="3.30.40.10">
    <property type="entry name" value="Zinc/RING finger domain, C3HC4 (zinc finger)"/>
    <property type="match status" value="1"/>
</dbReference>
<dbReference type="InterPro" id="IPR001841">
    <property type="entry name" value="Znf_RING"/>
</dbReference>
<feature type="region of interest" description="Disordered" evidence="10">
    <location>
        <begin position="544"/>
        <end position="563"/>
    </location>
</feature>
<reference evidence="12" key="1">
    <citation type="submission" date="2020-11" db="EMBL/GenBank/DDBJ databases">
        <authorList>
            <person name="Tran Van P."/>
        </authorList>
    </citation>
    <scope>NUCLEOTIDE SEQUENCE</scope>
</reference>
<accession>A0A7R9GDA5</accession>
<keyword evidence="4" id="KW-0808">Transferase</keyword>
<feature type="region of interest" description="Disordered" evidence="10">
    <location>
        <begin position="98"/>
        <end position="126"/>
    </location>
</feature>
<dbReference type="SMART" id="SM00184">
    <property type="entry name" value="RING"/>
    <property type="match status" value="1"/>
</dbReference>
<feature type="compositionally biased region" description="Low complexity" evidence="10">
    <location>
        <begin position="613"/>
        <end position="632"/>
    </location>
</feature>
<feature type="domain" description="RING-type" evidence="11">
    <location>
        <begin position="300"/>
        <end position="339"/>
    </location>
</feature>
<dbReference type="Proteomes" id="UP000678499">
    <property type="component" value="Unassembled WGS sequence"/>
</dbReference>